<keyword evidence="2" id="KW-1185">Reference proteome</keyword>
<evidence type="ECO:0000313" key="2">
    <source>
        <dbReference type="Proteomes" id="UP000692954"/>
    </source>
</evidence>
<evidence type="ECO:0000313" key="1">
    <source>
        <dbReference type="EMBL" id="CAD8084773.1"/>
    </source>
</evidence>
<dbReference type="OrthoDB" id="288626at2759"/>
<sequence>MLNSKKSIKFQLQREQKQFQHINIIQIDDNLQQLCKLLDNQQTLKTDIQKQTKKVLKNSKTIITTNKQSSLIKFIVQNKTKIFQQKENYERSSIFKSLIIKQTQPLSKPSIGSCREKKAISVQYPRRLSTFQNKVCNSYQDIQIGPWEEYYN</sequence>
<proteinExistence type="predicted"/>
<comment type="caution">
    <text evidence="1">The sequence shown here is derived from an EMBL/GenBank/DDBJ whole genome shotgun (WGS) entry which is preliminary data.</text>
</comment>
<dbReference type="AlphaFoldDB" id="A0A8S1N507"/>
<name>A0A8S1N507_9CILI</name>
<dbReference type="Proteomes" id="UP000692954">
    <property type="component" value="Unassembled WGS sequence"/>
</dbReference>
<gene>
    <name evidence="1" type="ORF">PSON_ATCC_30995.1.T0470155</name>
</gene>
<protein>
    <submittedName>
        <fullName evidence="1">Uncharacterized protein</fullName>
    </submittedName>
</protein>
<reference evidence="1" key="1">
    <citation type="submission" date="2021-01" db="EMBL/GenBank/DDBJ databases">
        <authorList>
            <consortium name="Genoscope - CEA"/>
            <person name="William W."/>
        </authorList>
    </citation>
    <scope>NUCLEOTIDE SEQUENCE</scope>
</reference>
<accession>A0A8S1N507</accession>
<dbReference type="EMBL" id="CAJJDN010000047">
    <property type="protein sequence ID" value="CAD8084773.1"/>
    <property type="molecule type" value="Genomic_DNA"/>
</dbReference>
<organism evidence="1 2">
    <name type="scientific">Paramecium sonneborni</name>
    <dbReference type="NCBI Taxonomy" id="65129"/>
    <lineage>
        <taxon>Eukaryota</taxon>
        <taxon>Sar</taxon>
        <taxon>Alveolata</taxon>
        <taxon>Ciliophora</taxon>
        <taxon>Intramacronucleata</taxon>
        <taxon>Oligohymenophorea</taxon>
        <taxon>Peniculida</taxon>
        <taxon>Parameciidae</taxon>
        <taxon>Paramecium</taxon>
    </lineage>
</organism>